<dbReference type="KEGG" id="ure:UREG_02363"/>
<evidence type="ECO:0000256" key="1">
    <source>
        <dbReference type="ARBA" id="ARBA00001971"/>
    </source>
</evidence>
<evidence type="ECO:0000256" key="3">
    <source>
        <dbReference type="ARBA" id="ARBA00022617"/>
    </source>
</evidence>
<reference evidence="11" key="1">
    <citation type="journal article" date="2009" name="Genome Res.">
        <title>Comparative genomic analyses of the human fungal pathogens Coccidioides and their relatives.</title>
        <authorList>
            <person name="Sharpton T.J."/>
            <person name="Stajich J.E."/>
            <person name="Rounsley S.D."/>
            <person name="Gardner M.J."/>
            <person name="Wortman J.R."/>
            <person name="Jordar V.S."/>
            <person name="Maiti R."/>
            <person name="Kodira C.D."/>
            <person name="Neafsey D.E."/>
            <person name="Zeng Q."/>
            <person name="Hung C.-Y."/>
            <person name="McMahan C."/>
            <person name="Muszewska A."/>
            <person name="Grynberg M."/>
            <person name="Mandel M.A."/>
            <person name="Kellner E.M."/>
            <person name="Barker B.M."/>
            <person name="Galgiani J.N."/>
            <person name="Orbach M.J."/>
            <person name="Kirkland T.N."/>
            <person name="Cole G.T."/>
            <person name="Henn M.R."/>
            <person name="Birren B.W."/>
            <person name="Taylor J.W."/>
        </authorList>
    </citation>
    <scope>NUCLEOTIDE SEQUENCE [LARGE SCALE GENOMIC DNA]</scope>
    <source>
        <strain evidence="11">UAMH 1704</strain>
    </source>
</reference>
<dbReference type="InterPro" id="IPR050121">
    <property type="entry name" value="Cytochrome_P450_monoxygenase"/>
</dbReference>
<feature type="binding site" description="axial binding residue" evidence="8">
    <location>
        <position position="443"/>
    </location>
    <ligand>
        <name>heme</name>
        <dbReference type="ChEBI" id="CHEBI:30413"/>
    </ligand>
    <ligandPart>
        <name>Fe</name>
        <dbReference type="ChEBI" id="CHEBI:18248"/>
    </ligandPart>
</feature>
<evidence type="ECO:0000256" key="9">
    <source>
        <dbReference type="RuleBase" id="RU000461"/>
    </source>
</evidence>
<evidence type="ECO:0000256" key="7">
    <source>
        <dbReference type="ARBA" id="ARBA00023033"/>
    </source>
</evidence>
<dbReference type="VEuPathDB" id="FungiDB:UREG_02363"/>
<dbReference type="GeneID" id="8439180"/>
<evidence type="ECO:0000256" key="5">
    <source>
        <dbReference type="ARBA" id="ARBA00023002"/>
    </source>
</evidence>
<accession>C4JFM9</accession>
<evidence type="ECO:0008006" key="12">
    <source>
        <dbReference type="Google" id="ProtNLM"/>
    </source>
</evidence>
<dbReference type="HOGENOM" id="CLU_001570_14_4_1"/>
<dbReference type="STRING" id="336963.C4JFM9"/>
<keyword evidence="7 9" id="KW-0503">Monooxygenase</keyword>
<dbReference type="RefSeq" id="XP_002542847.1">
    <property type="nucleotide sequence ID" value="XM_002542801.1"/>
</dbReference>
<dbReference type="GO" id="GO:0004497">
    <property type="term" value="F:monooxygenase activity"/>
    <property type="evidence" value="ECO:0007669"/>
    <property type="project" value="UniProtKB-KW"/>
</dbReference>
<evidence type="ECO:0000256" key="2">
    <source>
        <dbReference type="ARBA" id="ARBA00010617"/>
    </source>
</evidence>
<dbReference type="AlphaFoldDB" id="C4JFM9"/>
<gene>
    <name evidence="10" type="ORF">UREG_02363</name>
</gene>
<dbReference type="Gene3D" id="1.10.630.10">
    <property type="entry name" value="Cytochrome P450"/>
    <property type="match status" value="1"/>
</dbReference>
<organism evidence="10 11">
    <name type="scientific">Uncinocarpus reesii (strain UAMH 1704)</name>
    <dbReference type="NCBI Taxonomy" id="336963"/>
    <lineage>
        <taxon>Eukaryota</taxon>
        <taxon>Fungi</taxon>
        <taxon>Dikarya</taxon>
        <taxon>Ascomycota</taxon>
        <taxon>Pezizomycotina</taxon>
        <taxon>Eurotiomycetes</taxon>
        <taxon>Eurotiomycetidae</taxon>
        <taxon>Onygenales</taxon>
        <taxon>Onygenaceae</taxon>
        <taxon>Uncinocarpus</taxon>
    </lineage>
</organism>
<keyword evidence="11" id="KW-1185">Reference proteome</keyword>
<evidence type="ECO:0000313" key="11">
    <source>
        <dbReference type="Proteomes" id="UP000002058"/>
    </source>
</evidence>
<dbReference type="InterPro" id="IPR002401">
    <property type="entry name" value="Cyt_P450_E_grp-I"/>
</dbReference>
<dbReference type="InterPro" id="IPR001128">
    <property type="entry name" value="Cyt_P450"/>
</dbReference>
<evidence type="ECO:0000256" key="6">
    <source>
        <dbReference type="ARBA" id="ARBA00023004"/>
    </source>
</evidence>
<evidence type="ECO:0000256" key="4">
    <source>
        <dbReference type="ARBA" id="ARBA00022723"/>
    </source>
</evidence>
<dbReference type="Pfam" id="PF00067">
    <property type="entry name" value="p450"/>
    <property type="match status" value="2"/>
</dbReference>
<keyword evidence="4 8" id="KW-0479">Metal-binding</keyword>
<dbReference type="InParanoid" id="C4JFM9"/>
<evidence type="ECO:0000256" key="8">
    <source>
        <dbReference type="PIRSR" id="PIRSR602401-1"/>
    </source>
</evidence>
<dbReference type="eggNOG" id="KOG0158">
    <property type="taxonomic scope" value="Eukaryota"/>
</dbReference>
<protein>
    <recommendedName>
        <fullName evidence="12">Cytochrome P450</fullName>
    </recommendedName>
</protein>
<name>C4JFM9_UNCRE</name>
<proteinExistence type="inferred from homology"/>
<dbReference type="InterPro" id="IPR017972">
    <property type="entry name" value="Cyt_P450_CS"/>
</dbReference>
<dbReference type="OMA" id="SCMTTDI"/>
<sequence>MALLTDLGQFVAQHPYVVLCLLLVSFFSGRSIYRLYFHPLAKFPGPKLAAVTLWYEYYYDGIKGGQYTFEILRMHEKYGSLEWVKQIPESHSLFGTSDHDHHRLRRSALRRFFSKASITQLEPLIAKKIRDMCAIIETHAGTGKPVAISEAFSCLSSDIATEYAFGRSTNFISPDNPKFEKNFRRTIETGSMVATHSKQFPWIRPLSKMIPIAQGVGEQVKALMDRTASGKEEGGNTIFHELLSGQLPPQEKTFKRLEEEGQLIVGAGTETVGWGTSCPTQQSYMSLNHIAALSVTIFYLLSQPETFAKLRGELEEAIPDPSILPPVTVLENLPYLISTPIPPVAVIAEGLRLSYGVVSRSQRISPHEPLIFKPGPNYQKGCTEYVIPPGQPVGMSCYITHHDPELFPDSRNFKPERWLDNEGKRHRHLDPYLMSFSKGSRQCIGINLAYAELYLVMSAVIRIFGDRFKLFETTLKEVEAKSDYFLPIPESEKGIRVLVRAK</sequence>
<keyword evidence="5 9" id="KW-0560">Oxidoreductase</keyword>
<dbReference type="SUPFAM" id="SSF48264">
    <property type="entry name" value="Cytochrome P450"/>
    <property type="match status" value="1"/>
</dbReference>
<dbReference type="GO" id="GO:0016705">
    <property type="term" value="F:oxidoreductase activity, acting on paired donors, with incorporation or reduction of molecular oxygen"/>
    <property type="evidence" value="ECO:0007669"/>
    <property type="project" value="InterPro"/>
</dbReference>
<keyword evidence="3 8" id="KW-0349">Heme</keyword>
<dbReference type="InterPro" id="IPR036396">
    <property type="entry name" value="Cyt_P450_sf"/>
</dbReference>
<dbReference type="PANTHER" id="PTHR24305:SF157">
    <property type="entry name" value="N-ACETYLTRYPTOPHAN 6-HYDROXYLASE IVOC-RELATED"/>
    <property type="match status" value="1"/>
</dbReference>
<comment type="similarity">
    <text evidence="2 9">Belongs to the cytochrome P450 family.</text>
</comment>
<dbReference type="CDD" id="cd11062">
    <property type="entry name" value="CYP58-like"/>
    <property type="match status" value="1"/>
</dbReference>
<evidence type="ECO:0000313" key="10">
    <source>
        <dbReference type="EMBL" id="EEP77514.1"/>
    </source>
</evidence>
<dbReference type="GO" id="GO:0005506">
    <property type="term" value="F:iron ion binding"/>
    <property type="evidence" value="ECO:0007669"/>
    <property type="project" value="InterPro"/>
</dbReference>
<dbReference type="OrthoDB" id="3945418at2759"/>
<dbReference type="PANTHER" id="PTHR24305">
    <property type="entry name" value="CYTOCHROME P450"/>
    <property type="match status" value="1"/>
</dbReference>
<dbReference type="Proteomes" id="UP000002058">
    <property type="component" value="Unassembled WGS sequence"/>
</dbReference>
<dbReference type="EMBL" id="CH476615">
    <property type="protein sequence ID" value="EEP77514.1"/>
    <property type="molecule type" value="Genomic_DNA"/>
</dbReference>
<dbReference type="GO" id="GO:0020037">
    <property type="term" value="F:heme binding"/>
    <property type="evidence" value="ECO:0007669"/>
    <property type="project" value="InterPro"/>
</dbReference>
<comment type="cofactor">
    <cofactor evidence="1 8">
        <name>heme</name>
        <dbReference type="ChEBI" id="CHEBI:30413"/>
    </cofactor>
</comment>
<dbReference type="PRINTS" id="PR00463">
    <property type="entry name" value="EP450I"/>
</dbReference>
<keyword evidence="6 8" id="KW-0408">Iron</keyword>
<dbReference type="PROSITE" id="PS00086">
    <property type="entry name" value="CYTOCHROME_P450"/>
    <property type="match status" value="1"/>
</dbReference>